<reference evidence="2 3" key="1">
    <citation type="submission" date="2018-08" db="EMBL/GenBank/DDBJ databases">
        <title>Genomic investigation of the strawberry pathogen Phytophthora fragariae indicates pathogenicity is determined by transcriptional variation in three key races.</title>
        <authorList>
            <person name="Adams T.M."/>
            <person name="Armitage A.D."/>
            <person name="Sobczyk M.K."/>
            <person name="Bates H.J."/>
            <person name="Dunwell J.M."/>
            <person name="Nellist C.F."/>
            <person name="Harrison R.J."/>
        </authorList>
    </citation>
    <scope>NUCLEOTIDE SEQUENCE [LARGE SCALE GENOMIC DNA]</scope>
    <source>
        <strain evidence="2 3">SCRP333</strain>
    </source>
</reference>
<comment type="caution">
    <text evidence="2">The sequence shown here is derived from an EMBL/GenBank/DDBJ whole genome shotgun (WGS) entry which is preliminary data.</text>
</comment>
<accession>A0A6A4G6I2</accession>
<sequence length="154" mass="16784">MPQWLLLPLFYLFSIASTTTSNIDPSRSAVVALLPRHLVAFYPLLSDSLDYAPDGCANGYSQDALSTRRSTTGSTSTNNVAITQNLGLRLEQGTGLDLPLSINSCNFRQLTIGGWVQTGEAMAVTQGMARVLGDRFVLIEGRGWLEGERFVGWK</sequence>
<name>A0A6A4G6I2_9STRA</name>
<gene>
    <name evidence="2" type="ORF">PR003_g3483</name>
</gene>
<dbReference type="EMBL" id="QXFT01000122">
    <property type="protein sequence ID" value="KAE9354197.1"/>
    <property type="molecule type" value="Genomic_DNA"/>
</dbReference>
<dbReference type="AlphaFoldDB" id="A0A6A4G6I2"/>
<protein>
    <submittedName>
        <fullName evidence="2">Uncharacterized protein</fullName>
    </submittedName>
</protein>
<proteinExistence type="predicted"/>
<evidence type="ECO:0000313" key="2">
    <source>
        <dbReference type="EMBL" id="KAE9354197.1"/>
    </source>
</evidence>
<feature type="chain" id="PRO_5025397855" evidence="1">
    <location>
        <begin position="21"/>
        <end position="154"/>
    </location>
</feature>
<evidence type="ECO:0000256" key="1">
    <source>
        <dbReference type="SAM" id="SignalP"/>
    </source>
</evidence>
<dbReference type="Proteomes" id="UP000434957">
    <property type="component" value="Unassembled WGS sequence"/>
</dbReference>
<evidence type="ECO:0000313" key="3">
    <source>
        <dbReference type="Proteomes" id="UP000434957"/>
    </source>
</evidence>
<keyword evidence="1" id="KW-0732">Signal</keyword>
<feature type="signal peptide" evidence="1">
    <location>
        <begin position="1"/>
        <end position="20"/>
    </location>
</feature>
<keyword evidence="3" id="KW-1185">Reference proteome</keyword>
<organism evidence="2 3">
    <name type="scientific">Phytophthora rubi</name>
    <dbReference type="NCBI Taxonomy" id="129364"/>
    <lineage>
        <taxon>Eukaryota</taxon>
        <taxon>Sar</taxon>
        <taxon>Stramenopiles</taxon>
        <taxon>Oomycota</taxon>
        <taxon>Peronosporomycetes</taxon>
        <taxon>Peronosporales</taxon>
        <taxon>Peronosporaceae</taxon>
        <taxon>Phytophthora</taxon>
    </lineage>
</organism>